<proteinExistence type="predicted"/>
<dbReference type="PRINTS" id="PR00092">
    <property type="entry name" value="TYROSINASE"/>
</dbReference>
<dbReference type="InterPro" id="IPR008922">
    <property type="entry name" value="Di-copper_centre_dom_sf"/>
</dbReference>
<dbReference type="SUPFAM" id="SSF48056">
    <property type="entry name" value="Di-copper centre-containing domain"/>
    <property type="match status" value="1"/>
</dbReference>
<dbReference type="VEuPathDB" id="FungiDB:PTTG_06084"/>
<dbReference type="Gene3D" id="1.10.1280.10">
    <property type="entry name" value="Di-copper center containing domain from catechol oxidase"/>
    <property type="match status" value="1"/>
</dbReference>
<dbReference type="PANTHER" id="PTHR11474">
    <property type="entry name" value="TYROSINASE FAMILY MEMBER"/>
    <property type="match status" value="1"/>
</dbReference>
<dbReference type="OrthoDB" id="6132182at2759"/>
<feature type="compositionally biased region" description="Low complexity" evidence="3">
    <location>
        <begin position="89"/>
        <end position="105"/>
    </location>
</feature>
<name>A0A180GDP5_PUCT1</name>
<protein>
    <submittedName>
        <fullName evidence="7">Tyrosinase_Cu-bd domain-containing protein</fullName>
    </submittedName>
</protein>
<dbReference type="EMBL" id="ADAS02000094">
    <property type="protein sequence ID" value="OAV90775.1"/>
    <property type="molecule type" value="Genomic_DNA"/>
</dbReference>
<feature type="compositionally biased region" description="Pro residues" evidence="3">
    <location>
        <begin position="57"/>
        <end position="88"/>
    </location>
</feature>
<evidence type="ECO:0000313" key="7">
    <source>
        <dbReference type="EnsemblFungi" id="PTTG_06084-t43_1-p1"/>
    </source>
</evidence>
<accession>A0A180GDP5</accession>
<dbReference type="Pfam" id="PF00264">
    <property type="entry name" value="Tyrosinase"/>
    <property type="match status" value="1"/>
</dbReference>
<keyword evidence="2" id="KW-0186">Copper</keyword>
<dbReference type="InterPro" id="IPR002227">
    <property type="entry name" value="Tyrosinase_Cu-bd"/>
</dbReference>
<dbReference type="GO" id="GO:0046872">
    <property type="term" value="F:metal ion binding"/>
    <property type="evidence" value="ECO:0007669"/>
    <property type="project" value="UniProtKB-KW"/>
</dbReference>
<dbReference type="InterPro" id="IPR050316">
    <property type="entry name" value="Tyrosinase/Hemocyanin"/>
</dbReference>
<feature type="region of interest" description="Disordered" evidence="3">
    <location>
        <begin position="48"/>
        <end position="116"/>
    </location>
</feature>
<dbReference type="AlphaFoldDB" id="A0A180GDP5"/>
<evidence type="ECO:0000259" key="5">
    <source>
        <dbReference type="PROSITE" id="PS00497"/>
    </source>
</evidence>
<gene>
    <name evidence="6" type="ORF">PTTG_06084</name>
</gene>
<evidence type="ECO:0000313" key="8">
    <source>
        <dbReference type="Proteomes" id="UP000005240"/>
    </source>
</evidence>
<reference evidence="6" key="1">
    <citation type="submission" date="2009-11" db="EMBL/GenBank/DDBJ databases">
        <authorList>
            <consortium name="The Broad Institute Genome Sequencing Platform"/>
            <person name="Ward D."/>
            <person name="Feldgarden M."/>
            <person name="Earl A."/>
            <person name="Young S.K."/>
            <person name="Zeng Q."/>
            <person name="Koehrsen M."/>
            <person name="Alvarado L."/>
            <person name="Berlin A."/>
            <person name="Bochicchio J."/>
            <person name="Borenstein D."/>
            <person name="Chapman S.B."/>
            <person name="Chen Z."/>
            <person name="Engels R."/>
            <person name="Freedman E."/>
            <person name="Gellesch M."/>
            <person name="Goldberg J."/>
            <person name="Griggs A."/>
            <person name="Gujja S."/>
            <person name="Heilman E."/>
            <person name="Heiman D."/>
            <person name="Hepburn T."/>
            <person name="Howarth C."/>
            <person name="Jen D."/>
            <person name="Larson L."/>
            <person name="Lewis B."/>
            <person name="Mehta T."/>
            <person name="Park D."/>
            <person name="Pearson M."/>
            <person name="Roberts A."/>
            <person name="Saif S."/>
            <person name="Shea T."/>
            <person name="Shenoy N."/>
            <person name="Sisk P."/>
            <person name="Stolte C."/>
            <person name="Sykes S."/>
            <person name="Thomson T."/>
            <person name="Walk T."/>
            <person name="White J."/>
            <person name="Yandava C."/>
            <person name="Izard J."/>
            <person name="Baranova O.V."/>
            <person name="Blanton J.M."/>
            <person name="Tanner A.C."/>
            <person name="Dewhirst F.E."/>
            <person name="Haas B."/>
            <person name="Nusbaum C."/>
            <person name="Birren B."/>
        </authorList>
    </citation>
    <scope>NUCLEOTIDE SEQUENCE [LARGE SCALE GENOMIC DNA]</scope>
    <source>
        <strain evidence="6">1-1 BBBD Race 1</strain>
    </source>
</reference>
<feature type="domain" description="Tyrosinase copper-binding" evidence="5">
    <location>
        <begin position="179"/>
        <end position="196"/>
    </location>
</feature>
<dbReference type="PANTHER" id="PTHR11474:SF126">
    <property type="entry name" value="TYROSINASE-LIKE PROTEIN TYR-1-RELATED"/>
    <property type="match status" value="1"/>
</dbReference>
<evidence type="ECO:0000313" key="6">
    <source>
        <dbReference type="EMBL" id="OAV90775.1"/>
    </source>
</evidence>
<keyword evidence="4" id="KW-0732">Signal</keyword>
<dbReference type="Proteomes" id="UP000005240">
    <property type="component" value="Unassembled WGS sequence"/>
</dbReference>
<evidence type="ECO:0000256" key="2">
    <source>
        <dbReference type="ARBA" id="ARBA00023008"/>
    </source>
</evidence>
<sequence>MHPFQILLQRTILALVLLQLACANPPVHARHALHHVARHPQPWSWFPFRSRARADDPGPPPPPPAAQPAPASPPTQQAPPPAPAPAPSSPSNTSPPANPSSNQSPVNSTAVPRTNAATAGCSTIRVRREWRKLSRDEQTAYITAVKCLADLPSKLLPGGDYRRYDDFENVHSRMRSKIHWIAAFLPWHRQFMFYYEQALRNECGYSGNLPRWDWTLDSADMSQSPVWSSDPDVGFGGNGRDFSDVDDGLDGSVVTDGAFANWPLYYPEYHELQRSYNLPSQYKQAGRSYGSQFFDPPSIKRVQSQTSYAKFALALEGTDPSSTGPSNPGPHSIIHVIIGGDISPTAYAANEFHWWQWQNNQRSNRLMAYGGPATRGSTRNDAKLTDNLKFLGLGPDVRVQDTMDTPVSLRIDFRT</sequence>
<feature type="compositionally biased region" description="Polar residues" evidence="3">
    <location>
        <begin position="106"/>
        <end position="116"/>
    </location>
</feature>
<feature type="signal peptide" evidence="4">
    <location>
        <begin position="1"/>
        <end position="23"/>
    </location>
</feature>
<evidence type="ECO:0000256" key="3">
    <source>
        <dbReference type="SAM" id="MobiDB-lite"/>
    </source>
</evidence>
<dbReference type="GO" id="GO:0016491">
    <property type="term" value="F:oxidoreductase activity"/>
    <property type="evidence" value="ECO:0007669"/>
    <property type="project" value="InterPro"/>
</dbReference>
<keyword evidence="8" id="KW-1185">Reference proteome</keyword>
<reference evidence="7 8" key="3">
    <citation type="journal article" date="2017" name="G3 (Bethesda)">
        <title>Comparative analysis highlights variable genome content of wheat rusts and divergence of the mating loci.</title>
        <authorList>
            <person name="Cuomo C.A."/>
            <person name="Bakkeren G."/>
            <person name="Khalil H.B."/>
            <person name="Panwar V."/>
            <person name="Joly D."/>
            <person name="Linning R."/>
            <person name="Sakthikumar S."/>
            <person name="Song X."/>
            <person name="Adiconis X."/>
            <person name="Fan L."/>
            <person name="Goldberg J.M."/>
            <person name="Levin J.Z."/>
            <person name="Young S."/>
            <person name="Zeng Q."/>
            <person name="Anikster Y."/>
            <person name="Bruce M."/>
            <person name="Wang M."/>
            <person name="Yin C."/>
            <person name="McCallum B."/>
            <person name="Szabo L.J."/>
            <person name="Hulbert S."/>
            <person name="Chen X."/>
            <person name="Fellers J.P."/>
        </authorList>
    </citation>
    <scope>NUCLEOTIDE SEQUENCE</scope>
    <source>
        <strain evidence="7">isolate 1-1 / race 1 (BBBD)</strain>
        <strain evidence="8">Isolate 1-1 / race 1 (BBBD)</strain>
    </source>
</reference>
<dbReference type="EnsemblFungi" id="PTTG_06084-t43_1">
    <property type="protein sequence ID" value="PTTG_06084-t43_1-p1"/>
    <property type="gene ID" value="PTTG_06084"/>
</dbReference>
<reference evidence="6" key="2">
    <citation type="submission" date="2016-05" db="EMBL/GenBank/DDBJ databases">
        <title>Comparative analysis highlights variable genome content of wheat rusts and divergence of the mating loci.</title>
        <authorList>
            <person name="Cuomo C.A."/>
            <person name="Bakkeren G."/>
            <person name="Szabo L."/>
            <person name="Khalil H."/>
            <person name="Joly D."/>
            <person name="Goldberg J."/>
            <person name="Young S."/>
            <person name="Zeng Q."/>
            <person name="Fellers J."/>
        </authorList>
    </citation>
    <scope>NUCLEOTIDE SEQUENCE [LARGE SCALE GENOMIC DNA]</scope>
    <source>
        <strain evidence="6">1-1 BBBD Race 1</strain>
    </source>
</reference>
<keyword evidence="1" id="KW-0479">Metal-binding</keyword>
<feature type="chain" id="PRO_5008109816" evidence="4">
    <location>
        <begin position="24"/>
        <end position="415"/>
    </location>
</feature>
<evidence type="ECO:0000256" key="4">
    <source>
        <dbReference type="SAM" id="SignalP"/>
    </source>
</evidence>
<reference evidence="7" key="4">
    <citation type="submission" date="2025-05" db="UniProtKB">
        <authorList>
            <consortium name="EnsemblFungi"/>
        </authorList>
    </citation>
    <scope>IDENTIFICATION</scope>
    <source>
        <strain evidence="7">isolate 1-1 / race 1 (BBBD)</strain>
    </source>
</reference>
<evidence type="ECO:0000256" key="1">
    <source>
        <dbReference type="ARBA" id="ARBA00022723"/>
    </source>
</evidence>
<organism evidence="6">
    <name type="scientific">Puccinia triticina (isolate 1-1 / race 1 (BBBD))</name>
    <name type="common">Brown leaf rust fungus</name>
    <dbReference type="NCBI Taxonomy" id="630390"/>
    <lineage>
        <taxon>Eukaryota</taxon>
        <taxon>Fungi</taxon>
        <taxon>Dikarya</taxon>
        <taxon>Basidiomycota</taxon>
        <taxon>Pucciniomycotina</taxon>
        <taxon>Pucciniomycetes</taxon>
        <taxon>Pucciniales</taxon>
        <taxon>Pucciniaceae</taxon>
        <taxon>Puccinia</taxon>
    </lineage>
</organism>
<dbReference type="PROSITE" id="PS00497">
    <property type="entry name" value="TYROSINASE_1"/>
    <property type="match status" value="1"/>
</dbReference>